<feature type="transmembrane region" description="Helical" evidence="1">
    <location>
        <begin position="153"/>
        <end position="173"/>
    </location>
</feature>
<feature type="transmembrane region" description="Helical" evidence="1">
    <location>
        <begin position="7"/>
        <end position="26"/>
    </location>
</feature>
<name>A0A2U1T466_9CORY</name>
<accession>A0A2U1T466</accession>
<evidence type="ECO:0000313" key="2">
    <source>
        <dbReference type="EMBL" id="PWC00799.1"/>
    </source>
</evidence>
<reference evidence="3" key="1">
    <citation type="submission" date="2018-04" db="EMBL/GenBank/DDBJ databases">
        <authorList>
            <person name="Liu S."/>
            <person name="Wang Z."/>
            <person name="Li J."/>
        </authorList>
    </citation>
    <scope>NUCLEOTIDE SEQUENCE [LARGE SCALE GENOMIC DNA]</scope>
    <source>
        <strain evidence="3">2189</strain>
    </source>
</reference>
<proteinExistence type="predicted"/>
<gene>
    <name evidence="2" type="ORF">DF222_10800</name>
</gene>
<dbReference type="Proteomes" id="UP000244989">
    <property type="component" value="Unassembled WGS sequence"/>
</dbReference>
<keyword evidence="1" id="KW-1133">Transmembrane helix</keyword>
<comment type="caution">
    <text evidence="2">The sequence shown here is derived from an EMBL/GenBank/DDBJ whole genome shotgun (WGS) entry which is preliminary data.</text>
</comment>
<dbReference type="KEGG" id="cyz:C3B44_07195"/>
<feature type="transmembrane region" description="Helical" evidence="1">
    <location>
        <begin position="126"/>
        <end position="146"/>
    </location>
</feature>
<organism evidence="2 3">
    <name type="scientific">Corynebacterium yudongzhengii</name>
    <dbReference type="NCBI Taxonomy" id="2080740"/>
    <lineage>
        <taxon>Bacteria</taxon>
        <taxon>Bacillati</taxon>
        <taxon>Actinomycetota</taxon>
        <taxon>Actinomycetes</taxon>
        <taxon>Mycobacteriales</taxon>
        <taxon>Corynebacteriaceae</taxon>
        <taxon>Corynebacterium</taxon>
    </lineage>
</organism>
<dbReference type="EMBL" id="QEEZ01000031">
    <property type="protein sequence ID" value="PWC00799.1"/>
    <property type="molecule type" value="Genomic_DNA"/>
</dbReference>
<protein>
    <submittedName>
        <fullName evidence="2">Uncharacterized protein</fullName>
    </submittedName>
</protein>
<keyword evidence="3" id="KW-1185">Reference proteome</keyword>
<evidence type="ECO:0000313" key="3">
    <source>
        <dbReference type="Proteomes" id="UP000244989"/>
    </source>
</evidence>
<dbReference type="AlphaFoldDB" id="A0A2U1T466"/>
<keyword evidence="1" id="KW-0472">Membrane</keyword>
<feature type="transmembrane region" description="Helical" evidence="1">
    <location>
        <begin position="32"/>
        <end position="53"/>
    </location>
</feature>
<dbReference type="RefSeq" id="WP_108431783.1">
    <property type="nucleotide sequence ID" value="NZ_CP026947.1"/>
</dbReference>
<dbReference type="OrthoDB" id="4411439at2"/>
<evidence type="ECO:0000256" key="1">
    <source>
        <dbReference type="SAM" id="Phobius"/>
    </source>
</evidence>
<sequence>MKTAFRALLALGICAEIAVLIVVATSSGTSPAWLLLPLALILSALALLFSGMLTDRRHAGSWAVSLSITSERFGVPRKALALLVSEVIFLASLPWLLRRPSGDKTGNKAGNTAVTKTHPGYKNLRTVVIVIVGLVVVEIVVVHLAVPSEFWRLLLLVLSVYALMVLLGFYASVKSRPHLVTPQALILRHGGRFFCEIPWENVTRISGARPGQGGDITISDNGETRLPVLSEVNVRIDLDPPVTAADLHKGCAEAAAVEIYCDDKKAFLESAEAYQRR</sequence>
<keyword evidence="1" id="KW-0812">Transmembrane</keyword>